<dbReference type="Pfam" id="PF01381">
    <property type="entry name" value="HTH_3"/>
    <property type="match status" value="1"/>
</dbReference>
<dbReference type="PANTHER" id="PTHR46558:SF4">
    <property type="entry name" value="DNA-BIDING PHAGE PROTEIN"/>
    <property type="match status" value="1"/>
</dbReference>
<keyword evidence="1" id="KW-0238">DNA-binding</keyword>
<dbReference type="Proteomes" id="UP000237003">
    <property type="component" value="Unassembled WGS sequence"/>
</dbReference>
<dbReference type="GO" id="GO:0003677">
    <property type="term" value="F:DNA binding"/>
    <property type="evidence" value="ECO:0007669"/>
    <property type="project" value="UniProtKB-KW"/>
</dbReference>
<proteinExistence type="predicted"/>
<organism evidence="3 4">
    <name type="scientific">Citrobacter amalonaticus</name>
    <dbReference type="NCBI Taxonomy" id="35703"/>
    <lineage>
        <taxon>Bacteria</taxon>
        <taxon>Pseudomonadati</taxon>
        <taxon>Pseudomonadota</taxon>
        <taxon>Gammaproteobacteria</taxon>
        <taxon>Enterobacterales</taxon>
        <taxon>Enterobacteriaceae</taxon>
        <taxon>Citrobacter</taxon>
    </lineage>
</organism>
<accession>A0A2S4RVK6</accession>
<dbReference type="CDD" id="cd00093">
    <property type="entry name" value="HTH_XRE"/>
    <property type="match status" value="1"/>
</dbReference>
<dbReference type="RefSeq" id="WP_103777010.1">
    <property type="nucleotide sequence ID" value="NZ_PQLX01000005.1"/>
</dbReference>
<evidence type="ECO:0000256" key="1">
    <source>
        <dbReference type="ARBA" id="ARBA00023125"/>
    </source>
</evidence>
<comment type="caution">
    <text evidence="3">The sequence shown here is derived from an EMBL/GenBank/DDBJ whole genome shotgun (WGS) entry which is preliminary data.</text>
</comment>
<reference evidence="3 4" key="1">
    <citation type="submission" date="2018-01" db="EMBL/GenBank/DDBJ databases">
        <title>Complete genome sequences of 14 Citrobacter spp. isolated from plant in Canada.</title>
        <authorList>
            <person name="Bhandare S.G."/>
            <person name="Colavecchio A."/>
            <person name="Jeukens J."/>
            <person name="Emond-Rheault J.-G."/>
            <person name="Freschi L."/>
            <person name="Hamel J."/>
            <person name="Kukavica-Ibrulj I."/>
            <person name="Levesque R."/>
            <person name="Goodridge L."/>
        </authorList>
    </citation>
    <scope>NUCLEOTIDE SEQUENCE [LARGE SCALE GENOMIC DNA]</scope>
    <source>
        <strain evidence="3 4">S1285</strain>
    </source>
</reference>
<dbReference type="EMBL" id="PQLX01000005">
    <property type="protein sequence ID" value="POU64366.1"/>
    <property type="molecule type" value="Genomic_DNA"/>
</dbReference>
<evidence type="ECO:0000259" key="2">
    <source>
        <dbReference type="PROSITE" id="PS50943"/>
    </source>
</evidence>
<sequence length="100" mass="11468">MQSPLRKLRKSHGFTLLHVATGVHVDPATLSRIERGEQVPSVELAERLARFFEGEINELHILYPNRFQLNETDRTANNPVIADGMQPVERFMAKFKRVEA</sequence>
<dbReference type="InterPro" id="IPR001387">
    <property type="entry name" value="Cro/C1-type_HTH"/>
</dbReference>
<protein>
    <submittedName>
        <fullName evidence="3">XRE family transcriptional regulator</fullName>
    </submittedName>
</protein>
<dbReference type="SUPFAM" id="SSF47413">
    <property type="entry name" value="lambda repressor-like DNA-binding domains"/>
    <property type="match status" value="1"/>
</dbReference>
<evidence type="ECO:0000313" key="4">
    <source>
        <dbReference type="Proteomes" id="UP000237003"/>
    </source>
</evidence>
<evidence type="ECO:0000313" key="3">
    <source>
        <dbReference type="EMBL" id="POU64366.1"/>
    </source>
</evidence>
<gene>
    <name evidence="3" type="ORF">C3430_14310</name>
</gene>
<dbReference type="InterPro" id="IPR010982">
    <property type="entry name" value="Lambda_DNA-bd_dom_sf"/>
</dbReference>
<dbReference type="PANTHER" id="PTHR46558">
    <property type="entry name" value="TRACRIPTIONAL REGULATORY PROTEIN-RELATED-RELATED"/>
    <property type="match status" value="1"/>
</dbReference>
<dbReference type="SMART" id="SM00530">
    <property type="entry name" value="HTH_XRE"/>
    <property type="match status" value="1"/>
</dbReference>
<name>A0A2S4RVK6_CITAM</name>
<dbReference type="AlphaFoldDB" id="A0A2S4RVK6"/>
<dbReference type="Gene3D" id="1.10.260.40">
    <property type="entry name" value="lambda repressor-like DNA-binding domains"/>
    <property type="match status" value="1"/>
</dbReference>
<feature type="domain" description="HTH cro/C1-type" evidence="2">
    <location>
        <begin position="5"/>
        <end position="59"/>
    </location>
</feature>
<dbReference type="PROSITE" id="PS50943">
    <property type="entry name" value="HTH_CROC1"/>
    <property type="match status" value="1"/>
</dbReference>
<dbReference type="OrthoDB" id="6990178at2"/>